<proteinExistence type="predicted"/>
<accession>A0A8X6KUX1</accession>
<dbReference type="EMBL" id="BMAO01003154">
    <property type="protein sequence ID" value="GFQ86044.1"/>
    <property type="molecule type" value="Genomic_DNA"/>
</dbReference>
<gene>
    <name evidence="2" type="ORF">TNCT_609861</name>
</gene>
<comment type="caution">
    <text evidence="2">The sequence shown here is derived from an EMBL/GenBank/DDBJ whole genome shotgun (WGS) entry which is preliminary data.</text>
</comment>
<organism evidence="2 3">
    <name type="scientific">Trichonephila clavata</name>
    <name type="common">Joro spider</name>
    <name type="synonym">Nephila clavata</name>
    <dbReference type="NCBI Taxonomy" id="2740835"/>
    <lineage>
        <taxon>Eukaryota</taxon>
        <taxon>Metazoa</taxon>
        <taxon>Ecdysozoa</taxon>
        <taxon>Arthropoda</taxon>
        <taxon>Chelicerata</taxon>
        <taxon>Arachnida</taxon>
        <taxon>Araneae</taxon>
        <taxon>Araneomorphae</taxon>
        <taxon>Entelegynae</taxon>
        <taxon>Araneoidea</taxon>
        <taxon>Nephilidae</taxon>
        <taxon>Trichonephila</taxon>
    </lineage>
</organism>
<protein>
    <submittedName>
        <fullName evidence="2">Uncharacterized protein</fullName>
    </submittedName>
</protein>
<feature type="region of interest" description="Disordered" evidence="1">
    <location>
        <begin position="40"/>
        <end position="59"/>
    </location>
</feature>
<evidence type="ECO:0000313" key="2">
    <source>
        <dbReference type="EMBL" id="GFQ86044.1"/>
    </source>
</evidence>
<keyword evidence="3" id="KW-1185">Reference proteome</keyword>
<dbReference type="AlphaFoldDB" id="A0A8X6KUX1"/>
<sequence>MNYNPCLELYNGYEPESLKAQDCIRNTVMLQLHSKSRDVKRGLSYPTNSSGAAKMNRNRGTGQPAICISKTECIELQPTEYEDIKNKEMIETVLLCGIY</sequence>
<dbReference type="Proteomes" id="UP000887116">
    <property type="component" value="Unassembled WGS sequence"/>
</dbReference>
<name>A0A8X6KUX1_TRICU</name>
<evidence type="ECO:0000256" key="1">
    <source>
        <dbReference type="SAM" id="MobiDB-lite"/>
    </source>
</evidence>
<evidence type="ECO:0000313" key="3">
    <source>
        <dbReference type="Proteomes" id="UP000887116"/>
    </source>
</evidence>
<reference evidence="2" key="1">
    <citation type="submission" date="2020-07" db="EMBL/GenBank/DDBJ databases">
        <title>Multicomponent nature underlies the extraordinary mechanical properties of spider dragline silk.</title>
        <authorList>
            <person name="Kono N."/>
            <person name="Nakamura H."/>
            <person name="Mori M."/>
            <person name="Yoshida Y."/>
            <person name="Ohtoshi R."/>
            <person name="Malay A.D."/>
            <person name="Moran D.A.P."/>
            <person name="Tomita M."/>
            <person name="Numata K."/>
            <person name="Arakawa K."/>
        </authorList>
    </citation>
    <scope>NUCLEOTIDE SEQUENCE</scope>
</reference>